<comment type="subcellular location">
    <subcellularLocation>
        <location evidence="2 13">Nucleus</location>
    </subcellularLocation>
</comment>
<dbReference type="Gene3D" id="1.10.10.10">
    <property type="entry name" value="Winged helix-like DNA-binding domain superfamily/Winged helix DNA-binding domain"/>
    <property type="match status" value="1"/>
</dbReference>
<dbReference type="SMART" id="SM00891">
    <property type="entry name" value="ERCC4"/>
    <property type="match status" value="1"/>
</dbReference>
<dbReference type="InterPro" id="IPR047417">
    <property type="entry name" value="WHD_MUS81"/>
</dbReference>
<protein>
    <recommendedName>
        <fullName evidence="13">Crossover junction endonuclease MUS81</fullName>
        <ecNumber evidence="13">3.1.22.-</ecNumber>
    </recommendedName>
</protein>
<organism evidence="16 17">
    <name type="scientific">Dryococelus australis</name>
    <dbReference type="NCBI Taxonomy" id="614101"/>
    <lineage>
        <taxon>Eukaryota</taxon>
        <taxon>Metazoa</taxon>
        <taxon>Ecdysozoa</taxon>
        <taxon>Arthropoda</taxon>
        <taxon>Hexapoda</taxon>
        <taxon>Insecta</taxon>
        <taxon>Pterygota</taxon>
        <taxon>Neoptera</taxon>
        <taxon>Polyneoptera</taxon>
        <taxon>Phasmatodea</taxon>
        <taxon>Verophasmatodea</taxon>
        <taxon>Anareolatae</taxon>
        <taxon>Phasmatidae</taxon>
        <taxon>Eurycanthinae</taxon>
        <taxon>Dryococelus</taxon>
    </lineage>
</organism>
<keyword evidence="8 13" id="KW-0378">Hydrolase</keyword>
<keyword evidence="12 13" id="KW-0539">Nucleus</keyword>
<keyword evidence="4 13" id="KW-0540">Nuclease</keyword>
<evidence type="ECO:0000256" key="14">
    <source>
        <dbReference type="SAM" id="SignalP"/>
    </source>
</evidence>
<evidence type="ECO:0000256" key="11">
    <source>
        <dbReference type="ARBA" id="ARBA00023204"/>
    </source>
</evidence>
<dbReference type="InterPro" id="IPR027421">
    <property type="entry name" value="DNA_pol_lamdba_lyase_dom_sf"/>
</dbReference>
<dbReference type="InterPro" id="IPR010996">
    <property type="entry name" value="HHH_MUS81"/>
</dbReference>
<evidence type="ECO:0000256" key="3">
    <source>
        <dbReference type="ARBA" id="ARBA00010015"/>
    </source>
</evidence>
<dbReference type="Pfam" id="PF02732">
    <property type="entry name" value="ERCC4"/>
    <property type="match status" value="1"/>
</dbReference>
<keyword evidence="9 13" id="KW-0460">Magnesium</keyword>
<evidence type="ECO:0000256" key="8">
    <source>
        <dbReference type="ARBA" id="ARBA00022801"/>
    </source>
</evidence>
<comment type="similarity">
    <text evidence="3 13">Belongs to the XPF family.</text>
</comment>
<evidence type="ECO:0000256" key="13">
    <source>
        <dbReference type="RuleBase" id="RU369042"/>
    </source>
</evidence>
<comment type="function">
    <text evidence="13">Interacts with EME1 to form a DNA structure-specific endonuclease with substrate preference for branched DNA structures with a 5'-end at the branch nick. Typical substrates include 3'-flap structures, D-loops, replication forks and nicked Holliday junctions. May be required in mitosis for the processing of stalled or collapsed replication fork intermediates. May be required in meiosis for the repair of meiosis-specific double strand breaks subsequent to single-end invasion (SEI).</text>
</comment>
<keyword evidence="6 13" id="KW-0255">Endonuclease</keyword>
<evidence type="ECO:0000313" key="17">
    <source>
        <dbReference type="Proteomes" id="UP001159363"/>
    </source>
</evidence>
<evidence type="ECO:0000256" key="7">
    <source>
        <dbReference type="ARBA" id="ARBA00022763"/>
    </source>
</evidence>
<keyword evidence="5 13" id="KW-0479">Metal-binding</keyword>
<evidence type="ECO:0000259" key="15">
    <source>
        <dbReference type="SMART" id="SM00891"/>
    </source>
</evidence>
<reference evidence="16 17" key="1">
    <citation type="submission" date="2023-02" db="EMBL/GenBank/DDBJ databases">
        <title>LHISI_Scaffold_Assembly.</title>
        <authorList>
            <person name="Stuart O.P."/>
            <person name="Cleave R."/>
            <person name="Magrath M.J.L."/>
            <person name="Mikheyev A.S."/>
        </authorList>
    </citation>
    <scope>NUCLEOTIDE SEQUENCE [LARGE SCALE GENOMIC DNA]</scope>
    <source>
        <strain evidence="16">Daus_M_001</strain>
        <tissue evidence="16">Leg muscle</tissue>
    </source>
</reference>
<keyword evidence="7 13" id="KW-0227">DNA damage</keyword>
<dbReference type="Gene3D" id="1.10.150.110">
    <property type="entry name" value="DNA polymerase beta, N-terminal domain-like"/>
    <property type="match status" value="1"/>
</dbReference>
<gene>
    <name evidence="16" type="ORF">PR048_008902</name>
</gene>
<dbReference type="Pfam" id="PF21136">
    <property type="entry name" value="WHD_MUS81"/>
    <property type="match status" value="1"/>
</dbReference>
<dbReference type="InterPro" id="IPR047416">
    <property type="entry name" value="XPF_nuclease_Mus81"/>
</dbReference>
<feature type="chain" id="PRO_5045907454" description="Crossover junction endonuclease MUS81" evidence="14">
    <location>
        <begin position="38"/>
        <end position="720"/>
    </location>
</feature>
<evidence type="ECO:0000256" key="1">
    <source>
        <dbReference type="ARBA" id="ARBA00001946"/>
    </source>
</evidence>
<comment type="cofactor">
    <cofactor evidence="1 13">
        <name>Mg(2+)</name>
        <dbReference type="ChEBI" id="CHEBI:18420"/>
    </cofactor>
</comment>
<dbReference type="Proteomes" id="UP001159363">
    <property type="component" value="Chromosome 3"/>
</dbReference>
<dbReference type="Pfam" id="PF14716">
    <property type="entry name" value="HHH_8"/>
    <property type="match status" value="1"/>
</dbReference>
<evidence type="ECO:0000256" key="10">
    <source>
        <dbReference type="ARBA" id="ARBA00023172"/>
    </source>
</evidence>
<dbReference type="Gene3D" id="1.10.150.670">
    <property type="entry name" value="Crossover junction endonuclease EME1, DNA-binding domain"/>
    <property type="match status" value="1"/>
</dbReference>
<dbReference type="InterPro" id="IPR033309">
    <property type="entry name" value="Mus81"/>
</dbReference>
<comment type="subunit">
    <text evidence="13">Interacts with EME1.</text>
</comment>
<proteinExistence type="inferred from homology"/>
<dbReference type="InterPro" id="IPR036388">
    <property type="entry name" value="WH-like_DNA-bd_sf"/>
</dbReference>
<dbReference type="InterPro" id="IPR006166">
    <property type="entry name" value="ERCC4_domain"/>
</dbReference>
<feature type="domain" description="ERCC4" evidence="15">
    <location>
        <begin position="451"/>
        <end position="551"/>
    </location>
</feature>
<keyword evidence="14" id="KW-0732">Signal</keyword>
<dbReference type="SUPFAM" id="SSF52980">
    <property type="entry name" value="Restriction endonuclease-like"/>
    <property type="match status" value="1"/>
</dbReference>
<feature type="signal peptide" evidence="14">
    <location>
        <begin position="1"/>
        <end position="37"/>
    </location>
</feature>
<dbReference type="PANTHER" id="PTHR13451:SF0">
    <property type="entry name" value="CROSSOVER JUNCTION ENDONUCLEASE MUS81"/>
    <property type="match status" value="1"/>
</dbReference>
<evidence type="ECO:0000256" key="12">
    <source>
        <dbReference type="ARBA" id="ARBA00023242"/>
    </source>
</evidence>
<sequence length="720" mass="80840">MPDNVAGRRVFSGISHFLRSCILVLLPFLPHFNLIGSQDLNTVCRRLQAASLHHTHRHTVANMLRTQAQQVRTHALRAASIRLLAVVTSAPSTVPPATQRSARPHNVQAQQIGRSFSMRWHRATSSSRAKYPQSREVRQRISVKYDTCPNPLFEMWLQEWKDSAEKKGSDMQYCFGKALNSLRKFPLMLKSGKECGILQNFGNRLCIMLDRKLAEYKKEHPELGLNPVSSSCKSSAQLSPHHKARVRSAVQSNGQHKKQRIIDYVPTYRSGPYALLLTLLNKSKELDYKGYMTKSELQVEAQHLCETSFRTPPPDSRYTAWFSMSALVQKGLVVRRSSPAKFSLSEKGRELAEKLGSLGAEINSVDYSSTTSETSSQDSCIPIDVPMQESCVPTDAPTSSLTSNIGEPSKPLQLCYRITAPPAKKPVPTVQQNVRVDTCDAVFEPGSFDIVLLVDTQETAGGANKNENDATVLELTNHQARFDVRHLKVGDFTWVCRHRTTNQELVLPYIVERKRMDDLGKSIKDGRFHEQKFRLKQCGIENVIYLVESHGMDQHTGLPLATLQQAVVNTQVVDGFTVKRTASHQESMSYLATLTRLFHNSFHMKTLASCHKQDLVLSSITDDFASLLTFTEFSKLSGKIKNYCVKEMFLKHLLQLRGLSVEKALAIVERYESPYTLLLAYKEDGGDKLLAGIQHGTSSRLVGPVISQAVYHLYTDSHLK</sequence>
<dbReference type="Gene3D" id="3.40.50.10130">
    <property type="match status" value="1"/>
</dbReference>
<dbReference type="SUPFAM" id="SSF47802">
    <property type="entry name" value="DNA polymerase beta, N-terminal domain-like"/>
    <property type="match status" value="1"/>
</dbReference>
<accession>A0ABQ9I086</accession>
<evidence type="ECO:0000256" key="9">
    <source>
        <dbReference type="ARBA" id="ARBA00022842"/>
    </source>
</evidence>
<dbReference type="PANTHER" id="PTHR13451">
    <property type="entry name" value="CLASS II CROSSOVER JUNCTION ENDONUCLEASE MUS81"/>
    <property type="match status" value="1"/>
</dbReference>
<evidence type="ECO:0000256" key="6">
    <source>
        <dbReference type="ARBA" id="ARBA00022759"/>
    </source>
</evidence>
<dbReference type="CDD" id="cd20074">
    <property type="entry name" value="XPF_nuclease_Mus81"/>
    <property type="match status" value="1"/>
</dbReference>
<evidence type="ECO:0000313" key="16">
    <source>
        <dbReference type="EMBL" id="KAJ8889403.1"/>
    </source>
</evidence>
<keyword evidence="11 13" id="KW-0234">DNA repair</keyword>
<dbReference type="EMBL" id="JARBHB010000003">
    <property type="protein sequence ID" value="KAJ8889403.1"/>
    <property type="molecule type" value="Genomic_DNA"/>
</dbReference>
<evidence type="ECO:0000256" key="4">
    <source>
        <dbReference type="ARBA" id="ARBA00022722"/>
    </source>
</evidence>
<dbReference type="InterPro" id="IPR011335">
    <property type="entry name" value="Restrct_endonuc-II-like"/>
</dbReference>
<comment type="caution">
    <text evidence="16">The sequence shown here is derived from an EMBL/GenBank/DDBJ whole genome shotgun (WGS) entry which is preliminary data.</text>
</comment>
<dbReference type="EC" id="3.1.22.-" evidence="13"/>
<keyword evidence="10 13" id="KW-0233">DNA recombination</keyword>
<dbReference type="InterPro" id="IPR042530">
    <property type="entry name" value="EME1/EME2_C"/>
</dbReference>
<dbReference type="CDD" id="cd21036">
    <property type="entry name" value="WH_MUS81"/>
    <property type="match status" value="1"/>
</dbReference>
<name>A0ABQ9I086_9NEOP</name>
<keyword evidence="17" id="KW-1185">Reference proteome</keyword>
<evidence type="ECO:0000256" key="5">
    <source>
        <dbReference type="ARBA" id="ARBA00022723"/>
    </source>
</evidence>
<evidence type="ECO:0000256" key="2">
    <source>
        <dbReference type="ARBA" id="ARBA00004123"/>
    </source>
</evidence>